<keyword evidence="3" id="KW-1185">Reference proteome</keyword>
<feature type="compositionally biased region" description="Polar residues" evidence="1">
    <location>
        <begin position="55"/>
        <end position="64"/>
    </location>
</feature>
<evidence type="ECO:0000313" key="3">
    <source>
        <dbReference type="Proteomes" id="UP001295740"/>
    </source>
</evidence>
<dbReference type="EMBL" id="CAUWAG010000011">
    <property type="protein sequence ID" value="CAJ2508390.1"/>
    <property type="molecule type" value="Genomic_DNA"/>
</dbReference>
<sequence>MSVGGGVSLISFLGTDGAAQPSTISSSIACATSNTRGVLRTTTTTPTAALKPSLKTASRRPTTQMDRDPGFPPSRLPHSPTGALSSITASSFALSPAYGSSASLHQPPKTSGHLWSPVTTTIDRHPKRSPAASTTPLPTLGKRVESVGTLAQQRLGHNDVATWCG</sequence>
<feature type="region of interest" description="Disordered" evidence="1">
    <location>
        <begin position="98"/>
        <end position="141"/>
    </location>
</feature>
<evidence type="ECO:0000313" key="2">
    <source>
        <dbReference type="EMBL" id="CAJ2508390.1"/>
    </source>
</evidence>
<gene>
    <name evidence="2" type="ORF">KHLLAP_LOCUS8858</name>
</gene>
<proteinExistence type="predicted"/>
<feature type="region of interest" description="Disordered" evidence="1">
    <location>
        <begin position="39"/>
        <end position="83"/>
    </location>
</feature>
<dbReference type="AlphaFoldDB" id="A0AAI8VNX1"/>
<comment type="caution">
    <text evidence="2">The sequence shown here is derived from an EMBL/GenBank/DDBJ whole genome shotgun (WGS) entry which is preliminary data.</text>
</comment>
<reference evidence="2" key="1">
    <citation type="submission" date="2023-10" db="EMBL/GenBank/DDBJ databases">
        <authorList>
            <person name="Hackl T."/>
        </authorList>
    </citation>
    <scope>NUCLEOTIDE SEQUENCE</scope>
</reference>
<dbReference type="Proteomes" id="UP001295740">
    <property type="component" value="Unassembled WGS sequence"/>
</dbReference>
<evidence type="ECO:0000256" key="1">
    <source>
        <dbReference type="SAM" id="MobiDB-lite"/>
    </source>
</evidence>
<organism evidence="2 3">
    <name type="scientific">Anthostomella pinea</name>
    <dbReference type="NCBI Taxonomy" id="933095"/>
    <lineage>
        <taxon>Eukaryota</taxon>
        <taxon>Fungi</taxon>
        <taxon>Dikarya</taxon>
        <taxon>Ascomycota</taxon>
        <taxon>Pezizomycotina</taxon>
        <taxon>Sordariomycetes</taxon>
        <taxon>Xylariomycetidae</taxon>
        <taxon>Xylariales</taxon>
        <taxon>Xylariaceae</taxon>
        <taxon>Anthostomella</taxon>
    </lineage>
</organism>
<accession>A0AAI8VNX1</accession>
<name>A0AAI8VNX1_9PEZI</name>
<protein>
    <submittedName>
        <fullName evidence="2">Uu.00g134160.m01.CDS01</fullName>
    </submittedName>
</protein>